<feature type="transmembrane region" description="Helical" evidence="6">
    <location>
        <begin position="38"/>
        <end position="57"/>
    </location>
</feature>
<protein>
    <recommendedName>
        <fullName evidence="6">TVP38/TMEM64 family membrane protein</fullName>
    </recommendedName>
</protein>
<reference evidence="8 9" key="1">
    <citation type="journal article" date="2012" name="FEBS Lett.">
        <title>Anammox organism KSU-1 expresses a NirK-type copper-containing nitrite reductase instead of a NirS-type with cytochrome cd1.</title>
        <authorList>
            <person name="Hira D."/>
            <person name="Toh H."/>
            <person name="Migita C.T."/>
            <person name="Okubo H."/>
            <person name="Nishiyama T."/>
            <person name="Hattori M."/>
            <person name="Furukawa K."/>
            <person name="Fujii T."/>
        </authorList>
    </citation>
    <scope>NUCLEOTIDE SEQUENCE [LARGE SCALE GENOMIC DNA]</scope>
</reference>
<dbReference type="GO" id="GO:0005886">
    <property type="term" value="C:plasma membrane"/>
    <property type="evidence" value="ECO:0007669"/>
    <property type="project" value="UniProtKB-SubCell"/>
</dbReference>
<feature type="domain" description="VTT" evidence="7">
    <location>
        <begin position="57"/>
        <end position="174"/>
    </location>
</feature>
<comment type="subcellular location">
    <subcellularLocation>
        <location evidence="1 6">Cell membrane</location>
        <topology evidence="1 6">Multi-pass membrane protein</topology>
    </subcellularLocation>
</comment>
<organism evidence="8 9">
    <name type="scientific">Candidatus Jettenia caeni</name>
    <dbReference type="NCBI Taxonomy" id="247490"/>
    <lineage>
        <taxon>Bacteria</taxon>
        <taxon>Pseudomonadati</taxon>
        <taxon>Planctomycetota</taxon>
        <taxon>Candidatus Brocadiia</taxon>
        <taxon>Candidatus Brocadiales</taxon>
        <taxon>Candidatus Brocadiaceae</taxon>
        <taxon>Candidatus Jettenia</taxon>
    </lineage>
</organism>
<dbReference type="InterPro" id="IPR032816">
    <property type="entry name" value="VTT_dom"/>
</dbReference>
<accession>I3IMN9</accession>
<evidence type="ECO:0000259" key="7">
    <source>
        <dbReference type="Pfam" id="PF09335"/>
    </source>
</evidence>
<dbReference type="Pfam" id="PF09335">
    <property type="entry name" value="VTT_dom"/>
    <property type="match status" value="1"/>
</dbReference>
<feature type="transmembrane region" description="Helical" evidence="6">
    <location>
        <begin position="69"/>
        <end position="94"/>
    </location>
</feature>
<dbReference type="Proteomes" id="UP000002985">
    <property type="component" value="Unassembled WGS sequence"/>
</dbReference>
<evidence type="ECO:0000313" key="8">
    <source>
        <dbReference type="EMBL" id="GAB62984.1"/>
    </source>
</evidence>
<evidence type="ECO:0000313" key="9">
    <source>
        <dbReference type="Proteomes" id="UP000002985"/>
    </source>
</evidence>
<keyword evidence="2 6" id="KW-1003">Cell membrane</keyword>
<keyword evidence="4 6" id="KW-1133">Transmembrane helix</keyword>
<evidence type="ECO:0000256" key="2">
    <source>
        <dbReference type="ARBA" id="ARBA00022475"/>
    </source>
</evidence>
<dbReference type="OrthoDB" id="9812980at2"/>
<evidence type="ECO:0000256" key="5">
    <source>
        <dbReference type="ARBA" id="ARBA00023136"/>
    </source>
</evidence>
<dbReference type="InterPro" id="IPR015414">
    <property type="entry name" value="TMEM64"/>
</dbReference>
<evidence type="ECO:0000256" key="4">
    <source>
        <dbReference type="ARBA" id="ARBA00022989"/>
    </source>
</evidence>
<dbReference type="STRING" id="247490.KSU1_C1388"/>
<proteinExistence type="inferred from homology"/>
<feature type="transmembrane region" description="Helical" evidence="6">
    <location>
        <begin position="6"/>
        <end position="26"/>
    </location>
</feature>
<sequence length="210" mass="24178">MITVIKLIIVITISIFCIYFYPYLNFHKIGIFVKENRITAPFIFILLTALRPILFFLPSMGLTIVAGMLFGTVWGTVYVIIGGVFSTLIGFYFARWLGRGIVEKLVEKNKLFRRVEKRSRDYGKNAVLYMRLFNLPWDMVSYWAGLSGIDFKDFYIASMIPLVPISFLYTYFGSHMFAPTSAGFIISVSMLFAMGATPYVKARFMKRTYD</sequence>
<dbReference type="eggNOG" id="COG0398">
    <property type="taxonomic scope" value="Bacteria"/>
</dbReference>
<gene>
    <name evidence="8" type="ORF">KSU1_C1388</name>
</gene>
<dbReference type="PANTHER" id="PTHR12677">
    <property type="entry name" value="GOLGI APPARATUS MEMBRANE PROTEIN TVP38-RELATED"/>
    <property type="match status" value="1"/>
</dbReference>
<keyword evidence="5 6" id="KW-0472">Membrane</keyword>
<keyword evidence="3 6" id="KW-0812">Transmembrane</keyword>
<evidence type="ECO:0000256" key="1">
    <source>
        <dbReference type="ARBA" id="ARBA00004651"/>
    </source>
</evidence>
<feature type="transmembrane region" description="Helical" evidence="6">
    <location>
        <begin position="154"/>
        <end position="172"/>
    </location>
</feature>
<dbReference type="EMBL" id="BAFH01000003">
    <property type="protein sequence ID" value="GAB62984.1"/>
    <property type="molecule type" value="Genomic_DNA"/>
</dbReference>
<evidence type="ECO:0000256" key="3">
    <source>
        <dbReference type="ARBA" id="ARBA00022692"/>
    </source>
</evidence>
<feature type="transmembrane region" description="Helical" evidence="6">
    <location>
        <begin position="178"/>
        <end position="200"/>
    </location>
</feature>
<comment type="similarity">
    <text evidence="6">Belongs to the TVP38/TMEM64 family.</text>
</comment>
<name>I3IMN9_9BACT</name>
<keyword evidence="9" id="KW-1185">Reference proteome</keyword>
<comment type="caution">
    <text evidence="8">The sequence shown here is derived from an EMBL/GenBank/DDBJ whole genome shotgun (WGS) entry which is preliminary data.</text>
</comment>
<dbReference type="AlphaFoldDB" id="I3IMN9"/>
<dbReference type="PANTHER" id="PTHR12677:SF59">
    <property type="entry name" value="GOLGI APPARATUS MEMBRANE PROTEIN TVP38-RELATED"/>
    <property type="match status" value="1"/>
</dbReference>
<evidence type="ECO:0000256" key="6">
    <source>
        <dbReference type="RuleBase" id="RU366058"/>
    </source>
</evidence>